<keyword evidence="2" id="KW-1185">Reference proteome</keyword>
<evidence type="ECO:0000313" key="2">
    <source>
        <dbReference type="Proteomes" id="UP001597469"/>
    </source>
</evidence>
<proteinExistence type="predicted"/>
<dbReference type="InterPro" id="IPR036188">
    <property type="entry name" value="FAD/NAD-bd_sf"/>
</dbReference>
<evidence type="ECO:0000313" key="1">
    <source>
        <dbReference type="EMBL" id="MFD2573075.1"/>
    </source>
</evidence>
<comment type="caution">
    <text evidence="1">The sequence shown here is derived from an EMBL/GenBank/DDBJ whole genome shotgun (WGS) entry which is preliminary data.</text>
</comment>
<protein>
    <recommendedName>
        <fullName evidence="3">FAD-dependent oxidoreductase</fullName>
    </recommendedName>
</protein>
<accession>A0ABW5M7Z7</accession>
<sequence length="195" mass="21828">MNTNESIIIVGSGITALVSALKAVEQGLTVTMLSKSPCTRTSEAGQLFQSSTHDGSFNRYITSTEGHPYLDLDGYVTQMYPDIASDFEKTIAEGGMLALPAAEFSPETQRFLNKRKVINQSIKNDRQAWLQNEQLFKEYVAENISSMKLWYQELALFLTETPELAQELSLSVGIHRFYDEKTYSKGPNERLAARG</sequence>
<dbReference type="EMBL" id="JBHULN010000015">
    <property type="protein sequence ID" value="MFD2573075.1"/>
    <property type="molecule type" value="Genomic_DNA"/>
</dbReference>
<dbReference type="Gene3D" id="3.50.50.60">
    <property type="entry name" value="FAD/NAD(P)-binding domain"/>
    <property type="match status" value="1"/>
</dbReference>
<dbReference type="SUPFAM" id="SSF51971">
    <property type="entry name" value="Nucleotide-binding domain"/>
    <property type="match status" value="1"/>
</dbReference>
<reference evidence="2" key="1">
    <citation type="journal article" date="2019" name="Int. J. Syst. Evol. Microbiol.">
        <title>The Global Catalogue of Microorganisms (GCM) 10K type strain sequencing project: providing services to taxonomists for standard genome sequencing and annotation.</title>
        <authorList>
            <consortium name="The Broad Institute Genomics Platform"/>
            <consortium name="The Broad Institute Genome Sequencing Center for Infectious Disease"/>
            <person name="Wu L."/>
            <person name="Ma J."/>
        </authorList>
    </citation>
    <scope>NUCLEOTIDE SEQUENCE [LARGE SCALE GENOMIC DNA]</scope>
    <source>
        <strain evidence="2">KCTC 42805</strain>
    </source>
</reference>
<name>A0ABW5M7Z7_9BACT</name>
<gene>
    <name evidence="1" type="ORF">ACFSUS_20710</name>
</gene>
<evidence type="ECO:0008006" key="3">
    <source>
        <dbReference type="Google" id="ProtNLM"/>
    </source>
</evidence>
<organism evidence="1 2">
    <name type="scientific">Spirosoma soli</name>
    <dbReference type="NCBI Taxonomy" id="1770529"/>
    <lineage>
        <taxon>Bacteria</taxon>
        <taxon>Pseudomonadati</taxon>
        <taxon>Bacteroidota</taxon>
        <taxon>Cytophagia</taxon>
        <taxon>Cytophagales</taxon>
        <taxon>Cytophagaceae</taxon>
        <taxon>Spirosoma</taxon>
    </lineage>
</organism>
<dbReference type="RefSeq" id="WP_381525672.1">
    <property type="nucleotide sequence ID" value="NZ_JBHULN010000015.1"/>
</dbReference>
<dbReference type="Proteomes" id="UP001597469">
    <property type="component" value="Unassembled WGS sequence"/>
</dbReference>